<dbReference type="AlphaFoldDB" id="A0A1Y1S2J7"/>
<dbReference type="EMBL" id="MWQY01000003">
    <property type="protein sequence ID" value="ORC37296.1"/>
    <property type="molecule type" value="Genomic_DNA"/>
</dbReference>
<comment type="caution">
    <text evidence="1">The sequence shown here is derived from an EMBL/GenBank/DDBJ whole genome shotgun (WGS) entry which is preliminary data.</text>
</comment>
<organism evidence="1 2">
    <name type="scientific">Marispirochaeta aestuarii</name>
    <dbReference type="NCBI Taxonomy" id="1963862"/>
    <lineage>
        <taxon>Bacteria</taxon>
        <taxon>Pseudomonadati</taxon>
        <taxon>Spirochaetota</taxon>
        <taxon>Spirochaetia</taxon>
        <taxon>Spirochaetales</taxon>
        <taxon>Spirochaetaceae</taxon>
        <taxon>Marispirochaeta</taxon>
    </lineage>
</organism>
<keyword evidence="2" id="KW-1185">Reference proteome</keyword>
<proteinExistence type="predicted"/>
<name>A0A1Y1S2J7_9SPIO</name>
<evidence type="ECO:0000313" key="1">
    <source>
        <dbReference type="EMBL" id="ORC37296.1"/>
    </source>
</evidence>
<accession>A0A1Y1S2J7</accession>
<dbReference type="RefSeq" id="WP_083048428.1">
    <property type="nucleotide sequence ID" value="NZ_MWQY01000003.1"/>
</dbReference>
<evidence type="ECO:0000313" key="2">
    <source>
        <dbReference type="Proteomes" id="UP000192343"/>
    </source>
</evidence>
<dbReference type="Proteomes" id="UP000192343">
    <property type="component" value="Unassembled WGS sequence"/>
</dbReference>
<gene>
    <name evidence="1" type="ORF">B4O97_03650</name>
</gene>
<sequence length="75" mass="9001">MNKEKWNELFCENGEGFNPYDYDETGREPLWSKVSSRRDKLVRLLNGMNDSDPRRESYEAEHAELVKLYEEIKPF</sequence>
<protein>
    <submittedName>
        <fullName evidence="1">Uncharacterized protein</fullName>
    </submittedName>
</protein>
<reference evidence="1 2" key="1">
    <citation type="submission" date="2017-03" db="EMBL/GenBank/DDBJ databases">
        <title>Draft Genome sequence of Marispirochaeta sp. strain JC444.</title>
        <authorList>
            <person name="Shivani Y."/>
            <person name="Subhash Y."/>
            <person name="Sasikala C."/>
            <person name="Ramana C."/>
        </authorList>
    </citation>
    <scope>NUCLEOTIDE SEQUENCE [LARGE SCALE GENOMIC DNA]</scope>
    <source>
        <strain evidence="1 2">JC444</strain>
    </source>
</reference>